<accession>A0ABP4W4K2</accession>
<name>A0ABP4W4K2_9ACTN</name>
<dbReference type="EMBL" id="BAAALS010000007">
    <property type="protein sequence ID" value="GAA1747129.1"/>
    <property type="molecule type" value="Genomic_DNA"/>
</dbReference>
<feature type="chain" id="PRO_5045710442" evidence="1">
    <location>
        <begin position="30"/>
        <end position="364"/>
    </location>
</feature>
<evidence type="ECO:0000313" key="2">
    <source>
        <dbReference type="EMBL" id="GAA1747129.1"/>
    </source>
</evidence>
<dbReference type="Proteomes" id="UP001500655">
    <property type="component" value="Unassembled WGS sequence"/>
</dbReference>
<comment type="caution">
    <text evidence="2">The sequence shown here is derived from an EMBL/GenBank/DDBJ whole genome shotgun (WGS) entry which is preliminary data.</text>
</comment>
<organism evidence="2 3">
    <name type="scientific">Luedemannella helvata</name>
    <dbReference type="NCBI Taxonomy" id="349315"/>
    <lineage>
        <taxon>Bacteria</taxon>
        <taxon>Bacillati</taxon>
        <taxon>Actinomycetota</taxon>
        <taxon>Actinomycetes</taxon>
        <taxon>Micromonosporales</taxon>
        <taxon>Micromonosporaceae</taxon>
        <taxon>Luedemannella</taxon>
    </lineage>
</organism>
<protein>
    <submittedName>
        <fullName evidence="2">Uncharacterized protein</fullName>
    </submittedName>
</protein>
<sequence length="364" mass="37829">MRFRPVLATLALSLVSTAVVALPASPAAAAPVSQWGFAYFDNATPPAGWFTLDTSRQWGTWKTAFPAAVATGTRIATGRYYVRFPYLAASGAGIVHVTAVNRTGQYCETVFTRDAGADLIVAVACFRPGGAPDDSRFTVLFTTGSGGGIALSPGGYAFVRYGTAGIVAQDNSTGAGNGAGPIGVGAYEVKFPGVAGRGLSGNLQATAIGPNAQPRRCKIAKWGVSGADVIAYVFCFDAAGVRTNTEFAVSYHRERSVVGPYPPKYFGYLWTPDLAGPSNYNNLYGFGANTGAPVIGLPGHSAYRFPGVGEKETHAQVTAYGDDPNYCTISGWSGSPDLTLGTVCFTNAGTTALTPFFATATSRL</sequence>
<proteinExistence type="predicted"/>
<keyword evidence="3" id="KW-1185">Reference proteome</keyword>
<dbReference type="RefSeq" id="WP_344078835.1">
    <property type="nucleotide sequence ID" value="NZ_BAAALS010000007.1"/>
</dbReference>
<keyword evidence="1" id="KW-0732">Signal</keyword>
<gene>
    <name evidence="2" type="ORF">GCM10009681_17840</name>
</gene>
<feature type="signal peptide" evidence="1">
    <location>
        <begin position="1"/>
        <end position="29"/>
    </location>
</feature>
<reference evidence="3" key="1">
    <citation type="journal article" date="2019" name="Int. J. Syst. Evol. Microbiol.">
        <title>The Global Catalogue of Microorganisms (GCM) 10K type strain sequencing project: providing services to taxonomists for standard genome sequencing and annotation.</title>
        <authorList>
            <consortium name="The Broad Institute Genomics Platform"/>
            <consortium name="The Broad Institute Genome Sequencing Center for Infectious Disease"/>
            <person name="Wu L."/>
            <person name="Ma J."/>
        </authorList>
    </citation>
    <scope>NUCLEOTIDE SEQUENCE [LARGE SCALE GENOMIC DNA]</scope>
    <source>
        <strain evidence="3">JCM 13249</strain>
    </source>
</reference>
<evidence type="ECO:0000313" key="3">
    <source>
        <dbReference type="Proteomes" id="UP001500655"/>
    </source>
</evidence>
<evidence type="ECO:0000256" key="1">
    <source>
        <dbReference type="SAM" id="SignalP"/>
    </source>
</evidence>